<protein>
    <submittedName>
        <fullName evidence="1">Uncharacterized protein</fullName>
    </submittedName>
</protein>
<name>A0A2K9VS38_9ABAC</name>
<keyword evidence="2" id="KW-1185">Reference proteome</keyword>
<evidence type="ECO:0000313" key="2">
    <source>
        <dbReference type="Proteomes" id="UP000297194"/>
    </source>
</evidence>
<proteinExistence type="predicted"/>
<dbReference type="KEGG" id="vg:40526947"/>
<dbReference type="Proteomes" id="UP000297194">
    <property type="component" value="Segment"/>
</dbReference>
<dbReference type="EMBL" id="MF375894">
    <property type="protein sequence ID" value="AUV65274.1"/>
    <property type="molecule type" value="Genomic_DNA"/>
</dbReference>
<organism evidence="1 2">
    <name type="scientific">Mythimna unipuncta nucleopolyhedrovirus</name>
    <dbReference type="NCBI Taxonomy" id="447897"/>
    <lineage>
        <taxon>Viruses</taxon>
        <taxon>Viruses incertae sedis</taxon>
        <taxon>Naldaviricetes</taxon>
        <taxon>Lefavirales</taxon>
        <taxon>Baculoviridae</taxon>
        <taxon>Alphabaculovirus</taxon>
    </lineage>
</organism>
<evidence type="ECO:0000313" key="1">
    <source>
        <dbReference type="EMBL" id="AUV65274.1"/>
    </source>
</evidence>
<dbReference type="GeneID" id="40526947"/>
<dbReference type="RefSeq" id="YP_009666667.1">
    <property type="nucleotide sequence ID" value="NC_043530.1"/>
</dbReference>
<sequence length="99" mass="11602">MYNNTRARENRFYAYNYDNIMRQHDAIRNDLRTLKSQVYEVCQQSNADRGLCDRIKSSLDTTTFVTRTNYIPTKNNDIITTTTTSNNDAVIVMDSTKKY</sequence>
<accession>A0A2K9VS38</accession>
<reference evidence="1" key="1">
    <citation type="journal article" date="2017" name="Virus Genes">
        <title>The complete genome sequence of a third distinct baculovirus isolated from the true armyworm, Mythimna unipuncta, contains two copies of the lef-7 gene.</title>
        <authorList>
            <person name="Harrison R.L."/>
            <person name="Mowery J.D."/>
            <person name="Rowley D.L."/>
            <person name="Bauchan G.R."/>
            <person name="Theilmann D.A."/>
            <person name="Rohrmann G.F."/>
            <person name="Erlandson M.A."/>
        </authorList>
    </citation>
    <scope>NUCLEOTIDE SEQUENCE [LARGE SCALE GENOMIC DNA]</scope>
    <source>
        <strain evidence="1">#7</strain>
    </source>
</reference>